<dbReference type="EMBL" id="JXJN01015511">
    <property type="status" value="NOT_ANNOTATED_CDS"/>
    <property type="molecule type" value="Genomic_DNA"/>
</dbReference>
<dbReference type="VEuPathDB" id="VectorBase:GPPI032312"/>
<proteinExistence type="predicted"/>
<dbReference type="EMBL" id="JXJN01015509">
    <property type="status" value="NOT_ANNOTATED_CDS"/>
    <property type="molecule type" value="Genomic_DNA"/>
</dbReference>
<keyword evidence="2" id="KW-1185">Reference proteome</keyword>
<accession>A0A1B0BJR9</accession>
<organism evidence="1 2">
    <name type="scientific">Glossina palpalis gambiensis</name>
    <dbReference type="NCBI Taxonomy" id="67801"/>
    <lineage>
        <taxon>Eukaryota</taxon>
        <taxon>Metazoa</taxon>
        <taxon>Ecdysozoa</taxon>
        <taxon>Arthropoda</taxon>
        <taxon>Hexapoda</taxon>
        <taxon>Insecta</taxon>
        <taxon>Pterygota</taxon>
        <taxon>Neoptera</taxon>
        <taxon>Endopterygota</taxon>
        <taxon>Diptera</taxon>
        <taxon>Brachycera</taxon>
        <taxon>Muscomorpha</taxon>
        <taxon>Hippoboscoidea</taxon>
        <taxon>Glossinidae</taxon>
        <taxon>Glossina</taxon>
    </lineage>
</organism>
<reference evidence="1" key="2">
    <citation type="submission" date="2020-05" db="UniProtKB">
        <authorList>
            <consortium name="EnsemblMetazoa"/>
        </authorList>
    </citation>
    <scope>IDENTIFICATION</scope>
    <source>
        <strain evidence="1">IAEA</strain>
    </source>
</reference>
<dbReference type="AlphaFoldDB" id="A0A1B0BJR9"/>
<name>A0A1B0BJR9_9MUSC</name>
<evidence type="ECO:0000313" key="1">
    <source>
        <dbReference type="EnsemblMetazoa" id="GPPI032312-PA"/>
    </source>
</evidence>
<protein>
    <submittedName>
        <fullName evidence="1">Uncharacterized protein</fullName>
    </submittedName>
</protein>
<dbReference type="EMBL" id="JXJN01015510">
    <property type="status" value="NOT_ANNOTATED_CDS"/>
    <property type="molecule type" value="Genomic_DNA"/>
</dbReference>
<dbReference type="Proteomes" id="UP000092460">
    <property type="component" value="Unassembled WGS sequence"/>
</dbReference>
<sequence>MINQGKNWIDKRFSVFDVLKCYAELIRRRKGRKTQSEKEGVQAKKELLESLKKMNSVKNGITPLSQSLTLTFTVMVLAAHISQSTELMKVIKVSNQTLHHLK</sequence>
<reference evidence="2" key="1">
    <citation type="submission" date="2015-01" db="EMBL/GenBank/DDBJ databases">
        <authorList>
            <person name="Aksoy S."/>
            <person name="Warren W."/>
            <person name="Wilson R.K."/>
        </authorList>
    </citation>
    <scope>NUCLEOTIDE SEQUENCE [LARGE SCALE GENOMIC DNA]</scope>
    <source>
        <strain evidence="2">IAEA</strain>
    </source>
</reference>
<evidence type="ECO:0000313" key="2">
    <source>
        <dbReference type="Proteomes" id="UP000092460"/>
    </source>
</evidence>
<dbReference type="EMBL" id="JXJN01015508">
    <property type="status" value="NOT_ANNOTATED_CDS"/>
    <property type="molecule type" value="Genomic_DNA"/>
</dbReference>
<dbReference type="EnsemblMetazoa" id="GPPI032312-RA">
    <property type="protein sequence ID" value="GPPI032312-PA"/>
    <property type="gene ID" value="GPPI032312"/>
</dbReference>